<sequence>MLKKCKMLFELHIIRGGICLRKKWTGFASLLLVVTLISQTYSVYASTYQATAGMETLSSISHDVYAQIQTDVVTHQVYQPTSEKTRKLLQEDPELLGEVVEKRTPTSKHFLRKDGTYKAIITMQDQHYEAEDGKLYDIDTSIYKESVLDSVYARLSKASAQSIKELAATNKAIRLKGVLPQEEHYKAPQVPFDATLPNRFVQGYSIAKNNERLSFVPVGASNVTGTVYEHSGMQYENAWNQTDVLLQVVDNGIKETLILKSPDAPHTFSYEVTGALNESLSNEFALQPAWLIDASGVYRDVNQSIRRDGNRAFIDVLYDSIDLAYPIMIDPTVTIASNSIQQSAQVSNDNYYNPTRGNTSSFVAGREMPGDDGELYTYRGLVQYNISSIPAGAAIRNATLYLYGRENYYVYPIYKTQVYRVAQPWNQNAITWNNQPQFDGSWSSSATGTPQLFAESYFSWDITNPVSQWHNGISPNYGLAFINEFPHHNGLYSFGSYSLYNLSGSNLGYITVDYNDAPSVPTVLTPTSGSILDGIQSINWSAASDVDTPPYQIRYHVQLSTNGGASWNDIVSLTNPGVTSYNFDFTNQPETTNAYVRVRALDTGVGAMYGNWGQSAPFTIRHNRAPNAPSGTYPGSGNSATPQLIVGGTPTLNWIFTDPDAGNTQSAYNIVIKNGANPIYDSGWVGSSGTSFIVPGGIMAPNVTYNWQVSVQDNKGAISPYSAPSYFKINSIPTLAITSYSDGQQVTNNILTFSWNYGDLDGQAQTAYQVVGTQDNWNTWAYNSGEVNSSANSHVAPPLAFGGWSFAVRVFDGMEWSNWVFRSNISIVYLDTEPPTTPSNISMTARSENSITLTWNASTDNKGVVSYDIYDSSMWIGSSPTNTITLSNVPLGHAYVITIKAKDPTGNVSSSSEVFYYTHIFGPQKYYYDSAGKVDYILFPNGRKIDYQYDANGNLIGTTLHLPN</sequence>
<protein>
    <submittedName>
        <fullName evidence="5">DNRLRE domain-containing protein</fullName>
    </submittedName>
</protein>
<gene>
    <name evidence="5" type="ORF">D7M11_28955</name>
</gene>
<dbReference type="Gene3D" id="2.60.40.10">
    <property type="entry name" value="Immunoglobulins"/>
    <property type="match status" value="3"/>
</dbReference>
<keyword evidence="3" id="KW-0732">Signal</keyword>
<evidence type="ECO:0000259" key="4">
    <source>
        <dbReference type="PROSITE" id="PS50853"/>
    </source>
</evidence>
<dbReference type="Proteomes" id="UP000282311">
    <property type="component" value="Unassembled WGS sequence"/>
</dbReference>
<dbReference type="GO" id="GO:0005576">
    <property type="term" value="C:extracellular region"/>
    <property type="evidence" value="ECO:0007669"/>
    <property type="project" value="UniProtKB-SubCell"/>
</dbReference>
<comment type="caution">
    <text evidence="5">The sequence shown here is derived from an EMBL/GenBank/DDBJ whole genome shotgun (WGS) entry which is preliminary data.</text>
</comment>
<dbReference type="NCBIfam" id="NF033679">
    <property type="entry name" value="DNRLRE_dom"/>
    <property type="match status" value="1"/>
</dbReference>
<dbReference type="InterPro" id="IPR036116">
    <property type="entry name" value="FN3_sf"/>
</dbReference>
<evidence type="ECO:0000256" key="1">
    <source>
        <dbReference type="ARBA" id="ARBA00004613"/>
    </source>
</evidence>
<dbReference type="InterPro" id="IPR003961">
    <property type="entry name" value="FN3_dom"/>
</dbReference>
<dbReference type="Pfam" id="PF24517">
    <property type="entry name" value="CBM96"/>
    <property type="match status" value="1"/>
</dbReference>
<dbReference type="SUPFAM" id="SSF49265">
    <property type="entry name" value="Fibronectin type III"/>
    <property type="match status" value="1"/>
</dbReference>
<evidence type="ECO:0000256" key="3">
    <source>
        <dbReference type="ARBA" id="ARBA00022729"/>
    </source>
</evidence>
<dbReference type="InterPro" id="IPR013783">
    <property type="entry name" value="Ig-like_fold"/>
</dbReference>
<dbReference type="SMART" id="SM00060">
    <property type="entry name" value="FN3"/>
    <property type="match status" value="2"/>
</dbReference>
<feature type="domain" description="Fibronectin type-III" evidence="4">
    <location>
        <begin position="517"/>
        <end position="623"/>
    </location>
</feature>
<dbReference type="InterPro" id="IPR055372">
    <property type="entry name" value="CBM96"/>
</dbReference>
<keyword evidence="6" id="KW-1185">Reference proteome</keyword>
<dbReference type="EMBL" id="RBAH01000028">
    <property type="protein sequence ID" value="RKN71862.1"/>
    <property type="molecule type" value="Genomic_DNA"/>
</dbReference>
<keyword evidence="2" id="KW-0964">Secreted</keyword>
<proteinExistence type="predicted"/>
<comment type="subcellular location">
    <subcellularLocation>
        <location evidence="1">Secreted</location>
    </subcellularLocation>
</comment>
<feature type="domain" description="Fibronectin type-III" evidence="4">
    <location>
        <begin position="837"/>
        <end position="924"/>
    </location>
</feature>
<evidence type="ECO:0000313" key="6">
    <source>
        <dbReference type="Proteomes" id="UP000282311"/>
    </source>
</evidence>
<dbReference type="AlphaFoldDB" id="A0A3B0BGS6"/>
<dbReference type="CDD" id="cd00063">
    <property type="entry name" value="FN3"/>
    <property type="match status" value="1"/>
</dbReference>
<organism evidence="5 6">
    <name type="scientific">Paenibacillus ginsengarvi</name>
    <dbReference type="NCBI Taxonomy" id="400777"/>
    <lineage>
        <taxon>Bacteria</taxon>
        <taxon>Bacillati</taxon>
        <taxon>Bacillota</taxon>
        <taxon>Bacilli</taxon>
        <taxon>Bacillales</taxon>
        <taxon>Paenibacillaceae</taxon>
        <taxon>Paenibacillus</taxon>
    </lineage>
</organism>
<reference evidence="5 6" key="1">
    <citation type="journal article" date="2007" name="Int. J. Syst. Evol. Microbiol.">
        <title>Paenibacillus ginsengarvi sp. nov., isolated from soil from ginseng cultivation.</title>
        <authorList>
            <person name="Yoon M.H."/>
            <person name="Ten L.N."/>
            <person name="Im W.T."/>
        </authorList>
    </citation>
    <scope>NUCLEOTIDE SEQUENCE [LARGE SCALE GENOMIC DNA]</scope>
    <source>
        <strain evidence="5 6">KCTC 13059</strain>
    </source>
</reference>
<accession>A0A3B0BGS6</accession>
<evidence type="ECO:0000256" key="2">
    <source>
        <dbReference type="ARBA" id="ARBA00022525"/>
    </source>
</evidence>
<evidence type="ECO:0000313" key="5">
    <source>
        <dbReference type="EMBL" id="RKN71862.1"/>
    </source>
</evidence>
<dbReference type="PROSITE" id="PS50853">
    <property type="entry name" value="FN3"/>
    <property type="match status" value="2"/>
</dbReference>
<name>A0A3B0BGS6_9BACL</name>
<dbReference type="Pfam" id="PF25788">
    <property type="entry name" value="Ig_Rha78A_N"/>
    <property type="match status" value="1"/>
</dbReference>